<name>A0A930KGK7_9MICC</name>
<reference evidence="2" key="1">
    <citation type="submission" date="2020-04" db="EMBL/GenBank/DDBJ databases">
        <title>Deep metagenomics examines the oral microbiome during advanced dental caries in children, revealing novel taxa and co-occurrences with host molecules.</title>
        <authorList>
            <person name="Baker J.L."/>
            <person name="Morton J.T."/>
            <person name="Dinis M."/>
            <person name="Alvarez R."/>
            <person name="Tran N.C."/>
            <person name="Knight R."/>
            <person name="Edlund A."/>
        </authorList>
    </citation>
    <scope>NUCLEOTIDE SEQUENCE</scope>
    <source>
        <strain evidence="2">JCVI_47_bin.4</strain>
    </source>
</reference>
<proteinExistence type="predicted"/>
<comment type="caution">
    <text evidence="2">The sequence shown here is derived from an EMBL/GenBank/DDBJ whole genome shotgun (WGS) entry which is preliminary data.</text>
</comment>
<sequence length="77" mass="8700">MLAHCQVSQDAVPHPASTRDADNTPRAPLLAWDIVDTNHDRMAYIRAVFERIARFSRLDSAVLPAGEHYISRDSQRV</sequence>
<protein>
    <submittedName>
        <fullName evidence="2">Uncharacterized protein</fullName>
    </submittedName>
</protein>
<evidence type="ECO:0000313" key="2">
    <source>
        <dbReference type="EMBL" id="MBF1649465.1"/>
    </source>
</evidence>
<gene>
    <name evidence="2" type="ORF">HXO56_05135</name>
</gene>
<feature type="region of interest" description="Disordered" evidence="1">
    <location>
        <begin position="1"/>
        <end position="24"/>
    </location>
</feature>
<organism evidence="2 3">
    <name type="scientific">Rothia dentocariosa</name>
    <dbReference type="NCBI Taxonomy" id="2047"/>
    <lineage>
        <taxon>Bacteria</taxon>
        <taxon>Bacillati</taxon>
        <taxon>Actinomycetota</taxon>
        <taxon>Actinomycetes</taxon>
        <taxon>Micrococcales</taxon>
        <taxon>Micrococcaceae</taxon>
        <taxon>Rothia</taxon>
    </lineage>
</organism>
<accession>A0A930KGK7</accession>
<dbReference type="EMBL" id="JABZXJ010000016">
    <property type="protein sequence ID" value="MBF1649465.1"/>
    <property type="molecule type" value="Genomic_DNA"/>
</dbReference>
<dbReference type="AlphaFoldDB" id="A0A930KGK7"/>
<dbReference type="RefSeq" id="WP_141756649.1">
    <property type="nucleotide sequence ID" value="NZ_CAUREM010000038.1"/>
</dbReference>
<dbReference type="Proteomes" id="UP000769484">
    <property type="component" value="Unassembled WGS sequence"/>
</dbReference>
<evidence type="ECO:0000256" key="1">
    <source>
        <dbReference type="SAM" id="MobiDB-lite"/>
    </source>
</evidence>
<evidence type="ECO:0000313" key="3">
    <source>
        <dbReference type="Proteomes" id="UP000769484"/>
    </source>
</evidence>